<feature type="compositionally biased region" description="Polar residues" evidence="1">
    <location>
        <begin position="48"/>
        <end position="57"/>
    </location>
</feature>
<dbReference type="AlphaFoldDB" id="A0A0E9QV77"/>
<protein>
    <submittedName>
        <fullName evidence="2">Uncharacterized protein</fullName>
    </submittedName>
</protein>
<reference evidence="2" key="2">
    <citation type="journal article" date="2015" name="Fish Shellfish Immunol.">
        <title>Early steps in the European eel (Anguilla anguilla)-Vibrio vulnificus interaction in the gills: Role of the RtxA13 toxin.</title>
        <authorList>
            <person name="Callol A."/>
            <person name="Pajuelo D."/>
            <person name="Ebbesson L."/>
            <person name="Teles M."/>
            <person name="MacKenzie S."/>
            <person name="Amaro C."/>
        </authorList>
    </citation>
    <scope>NUCLEOTIDE SEQUENCE</scope>
</reference>
<evidence type="ECO:0000256" key="1">
    <source>
        <dbReference type="SAM" id="MobiDB-lite"/>
    </source>
</evidence>
<organism evidence="2">
    <name type="scientific">Anguilla anguilla</name>
    <name type="common">European freshwater eel</name>
    <name type="synonym">Muraena anguilla</name>
    <dbReference type="NCBI Taxonomy" id="7936"/>
    <lineage>
        <taxon>Eukaryota</taxon>
        <taxon>Metazoa</taxon>
        <taxon>Chordata</taxon>
        <taxon>Craniata</taxon>
        <taxon>Vertebrata</taxon>
        <taxon>Euteleostomi</taxon>
        <taxon>Actinopterygii</taxon>
        <taxon>Neopterygii</taxon>
        <taxon>Teleostei</taxon>
        <taxon>Anguilliformes</taxon>
        <taxon>Anguillidae</taxon>
        <taxon>Anguilla</taxon>
    </lineage>
</organism>
<reference evidence="2" key="1">
    <citation type="submission" date="2014-11" db="EMBL/GenBank/DDBJ databases">
        <authorList>
            <person name="Amaro Gonzalez C."/>
        </authorList>
    </citation>
    <scope>NUCLEOTIDE SEQUENCE</scope>
</reference>
<evidence type="ECO:0000313" key="2">
    <source>
        <dbReference type="EMBL" id="JAH20175.1"/>
    </source>
</evidence>
<proteinExistence type="predicted"/>
<sequence length="57" mass="6383">MHLRHPQRVFLCVRNRVMPPFVILQLSTGDRRSGNSPQRGTVPEVVDGSSSEPLVQT</sequence>
<name>A0A0E9QV77_ANGAN</name>
<accession>A0A0E9QV77</accession>
<feature type="region of interest" description="Disordered" evidence="1">
    <location>
        <begin position="27"/>
        <end position="57"/>
    </location>
</feature>
<dbReference type="EMBL" id="GBXM01088402">
    <property type="protein sequence ID" value="JAH20175.1"/>
    <property type="molecule type" value="Transcribed_RNA"/>
</dbReference>